<gene>
    <name evidence="2" type="ORF">VNO77_15922</name>
</gene>
<name>A0AAN9QPG6_CANGL</name>
<keyword evidence="3" id="KW-1185">Reference proteome</keyword>
<feature type="region of interest" description="Disordered" evidence="1">
    <location>
        <begin position="14"/>
        <end position="35"/>
    </location>
</feature>
<proteinExistence type="predicted"/>
<protein>
    <submittedName>
        <fullName evidence="2">Uncharacterized protein</fullName>
    </submittedName>
</protein>
<feature type="compositionally biased region" description="Basic and acidic residues" evidence="1">
    <location>
        <begin position="58"/>
        <end position="74"/>
    </location>
</feature>
<sequence length="116" mass="12877">MEIKRLEDELKHKGGRLFSGGKGHDPQRITKKGELEIAGVGERPRVLLLQKKNAGEASSDRRQSTEHGSISRRDAKAAREIFKGELGVISAVHTFLWSDVKCVVHPWKTSLMAHGP</sequence>
<reference evidence="2 3" key="1">
    <citation type="submission" date="2024-01" db="EMBL/GenBank/DDBJ databases">
        <title>The genomes of 5 underutilized Papilionoideae crops provide insights into root nodulation and disease resistanc.</title>
        <authorList>
            <person name="Jiang F."/>
        </authorList>
    </citation>
    <scope>NUCLEOTIDE SEQUENCE [LARGE SCALE GENOMIC DNA]</scope>
    <source>
        <strain evidence="2">LVBAO_FW01</strain>
        <tissue evidence="2">Leaves</tissue>
    </source>
</reference>
<comment type="caution">
    <text evidence="2">The sequence shown here is derived from an EMBL/GenBank/DDBJ whole genome shotgun (WGS) entry which is preliminary data.</text>
</comment>
<feature type="region of interest" description="Disordered" evidence="1">
    <location>
        <begin position="50"/>
        <end position="74"/>
    </location>
</feature>
<organism evidence="2 3">
    <name type="scientific">Canavalia gladiata</name>
    <name type="common">Sword bean</name>
    <name type="synonym">Dolichos gladiatus</name>
    <dbReference type="NCBI Taxonomy" id="3824"/>
    <lineage>
        <taxon>Eukaryota</taxon>
        <taxon>Viridiplantae</taxon>
        <taxon>Streptophyta</taxon>
        <taxon>Embryophyta</taxon>
        <taxon>Tracheophyta</taxon>
        <taxon>Spermatophyta</taxon>
        <taxon>Magnoliopsida</taxon>
        <taxon>eudicotyledons</taxon>
        <taxon>Gunneridae</taxon>
        <taxon>Pentapetalae</taxon>
        <taxon>rosids</taxon>
        <taxon>fabids</taxon>
        <taxon>Fabales</taxon>
        <taxon>Fabaceae</taxon>
        <taxon>Papilionoideae</taxon>
        <taxon>50 kb inversion clade</taxon>
        <taxon>NPAAA clade</taxon>
        <taxon>indigoferoid/millettioid clade</taxon>
        <taxon>Phaseoleae</taxon>
        <taxon>Canavalia</taxon>
    </lineage>
</organism>
<dbReference type="Proteomes" id="UP001367508">
    <property type="component" value="Unassembled WGS sequence"/>
</dbReference>
<evidence type="ECO:0000256" key="1">
    <source>
        <dbReference type="SAM" id="MobiDB-lite"/>
    </source>
</evidence>
<dbReference type="EMBL" id="JAYMYQ010000003">
    <property type="protein sequence ID" value="KAK7345320.1"/>
    <property type="molecule type" value="Genomic_DNA"/>
</dbReference>
<dbReference type="AlphaFoldDB" id="A0AAN9QPG6"/>
<evidence type="ECO:0000313" key="3">
    <source>
        <dbReference type="Proteomes" id="UP001367508"/>
    </source>
</evidence>
<accession>A0AAN9QPG6</accession>
<evidence type="ECO:0000313" key="2">
    <source>
        <dbReference type="EMBL" id="KAK7345320.1"/>
    </source>
</evidence>
<feature type="compositionally biased region" description="Basic and acidic residues" evidence="1">
    <location>
        <begin position="22"/>
        <end position="35"/>
    </location>
</feature>